<dbReference type="EMBL" id="JAMDMM010000004">
    <property type="protein sequence ID" value="MCY9605889.1"/>
    <property type="molecule type" value="Genomic_DNA"/>
</dbReference>
<dbReference type="Gene3D" id="1.10.1660.10">
    <property type="match status" value="1"/>
</dbReference>
<keyword evidence="4" id="KW-0804">Transcription</keyword>
<feature type="domain" description="HTH merR-type" evidence="5">
    <location>
        <begin position="3"/>
        <end position="73"/>
    </location>
</feature>
<evidence type="ECO:0000313" key="6">
    <source>
        <dbReference type="EMBL" id="MCY9605889.1"/>
    </source>
</evidence>
<keyword evidence="2" id="KW-0805">Transcription regulation</keyword>
<accession>A0ABT4FP06</accession>
<keyword evidence="3" id="KW-0238">DNA-binding</keyword>
<protein>
    <submittedName>
        <fullName evidence="6">MerR family transcriptional regulator</fullName>
    </submittedName>
</protein>
<comment type="caution">
    <text evidence="6">The sequence shown here is derived from an EMBL/GenBank/DDBJ whole genome shotgun (WGS) entry which is preliminary data.</text>
</comment>
<dbReference type="SMART" id="SM00422">
    <property type="entry name" value="HTH_MERR"/>
    <property type="match status" value="1"/>
</dbReference>
<reference evidence="6 7" key="1">
    <citation type="submission" date="2022-05" db="EMBL/GenBank/DDBJ databases">
        <title>Genome Sequencing of Bee-Associated Microbes.</title>
        <authorList>
            <person name="Dunlap C."/>
        </authorList>
    </citation>
    <scope>NUCLEOTIDE SEQUENCE [LARGE SCALE GENOMIC DNA]</scope>
    <source>
        <strain evidence="6 7">NRRL B-14613</strain>
    </source>
</reference>
<dbReference type="InterPro" id="IPR000551">
    <property type="entry name" value="MerR-type_HTH_dom"/>
</dbReference>
<dbReference type="InterPro" id="IPR009061">
    <property type="entry name" value="DNA-bd_dom_put_sf"/>
</dbReference>
<name>A0ABT4FP06_PANTH</name>
<dbReference type="PANTHER" id="PTHR30204:SF69">
    <property type="entry name" value="MERR-FAMILY TRANSCRIPTIONAL REGULATOR"/>
    <property type="match status" value="1"/>
</dbReference>
<evidence type="ECO:0000256" key="4">
    <source>
        <dbReference type="ARBA" id="ARBA00023163"/>
    </source>
</evidence>
<evidence type="ECO:0000256" key="2">
    <source>
        <dbReference type="ARBA" id="ARBA00023015"/>
    </source>
</evidence>
<dbReference type="PROSITE" id="PS50937">
    <property type="entry name" value="HTH_MERR_2"/>
    <property type="match status" value="1"/>
</dbReference>
<dbReference type="InterPro" id="IPR047057">
    <property type="entry name" value="MerR_fam"/>
</dbReference>
<dbReference type="RefSeq" id="WP_244194161.1">
    <property type="nucleotide sequence ID" value="NZ_CABMNB010000025.1"/>
</dbReference>
<evidence type="ECO:0000313" key="7">
    <source>
        <dbReference type="Proteomes" id="UP001209276"/>
    </source>
</evidence>
<evidence type="ECO:0000256" key="1">
    <source>
        <dbReference type="ARBA" id="ARBA00022491"/>
    </source>
</evidence>
<dbReference type="Pfam" id="PF13411">
    <property type="entry name" value="MerR_1"/>
    <property type="match status" value="1"/>
</dbReference>
<keyword evidence="7" id="KW-1185">Reference proteome</keyword>
<dbReference type="SUPFAM" id="SSF46955">
    <property type="entry name" value="Putative DNA-binding domain"/>
    <property type="match status" value="1"/>
</dbReference>
<keyword evidence="1" id="KW-0678">Repressor</keyword>
<evidence type="ECO:0000256" key="3">
    <source>
        <dbReference type="ARBA" id="ARBA00023125"/>
    </source>
</evidence>
<sequence>MDKLSIGRMAELNHTSVQTLRYYYKLGLLKPEFVDETTGYRYYSIKQCARLDLINYMKYLGMSLDNIMAWFDSEDIASIPAMLREQAALVDRKRKELEQMDKAIQVSIKNYDTYMNAPQDGQLVLQRIPACYPIGEVPKTARCLKTR</sequence>
<dbReference type="Proteomes" id="UP001209276">
    <property type="component" value="Unassembled WGS sequence"/>
</dbReference>
<dbReference type="GeneID" id="76995898"/>
<proteinExistence type="predicted"/>
<gene>
    <name evidence="6" type="ORF">M5W83_01670</name>
</gene>
<evidence type="ECO:0000259" key="5">
    <source>
        <dbReference type="PROSITE" id="PS50937"/>
    </source>
</evidence>
<dbReference type="PANTHER" id="PTHR30204">
    <property type="entry name" value="REDOX-CYCLING DRUG-SENSING TRANSCRIPTIONAL ACTIVATOR SOXR"/>
    <property type="match status" value="1"/>
</dbReference>
<organism evidence="6 7">
    <name type="scientific">Paenibacillus thiaminolyticus</name>
    <name type="common">Bacillus thiaminolyticus</name>
    <dbReference type="NCBI Taxonomy" id="49283"/>
    <lineage>
        <taxon>Bacteria</taxon>
        <taxon>Bacillati</taxon>
        <taxon>Bacillota</taxon>
        <taxon>Bacilli</taxon>
        <taxon>Bacillales</taxon>
        <taxon>Paenibacillaceae</taxon>
        <taxon>Paenibacillus</taxon>
    </lineage>
</organism>